<sequence>MQSGMRRYYLAVGFQRGLALRFVIVYLAGGLMAAGLVCSGFALGKFLVRVVADGVDPLYWGPFSLPLVTAMILGVLMCFWMRVVLKSVFPGAWIEGTRLTVQDGRRSVIDLAAARSMSLHSTIERLAVPAPVCGAGPPPMVPLLLVYSEDREVRLRLASRERVMLPPAQLFLLANALSAARCPGAAETVAWLRATAASMQAYSGNPYPPSPR</sequence>
<feature type="transmembrane region" description="Helical" evidence="1">
    <location>
        <begin position="20"/>
        <end position="43"/>
    </location>
</feature>
<proteinExistence type="predicted"/>
<keyword evidence="1" id="KW-0812">Transmembrane</keyword>
<comment type="caution">
    <text evidence="2">The sequence shown here is derived from an EMBL/GenBank/DDBJ whole genome shotgun (WGS) entry which is preliminary data.</text>
</comment>
<keyword evidence="1" id="KW-1133">Transmembrane helix</keyword>
<evidence type="ECO:0000313" key="2">
    <source>
        <dbReference type="EMBL" id="MBF9128183.1"/>
    </source>
</evidence>
<reference evidence="2 3" key="1">
    <citation type="submission" date="2020-11" db="EMBL/GenBank/DDBJ databases">
        <title>A novel isolate from a Black sea contaminated sediment with potential to produce alkanes: Plantactinospora alkalitolerans sp. nov.</title>
        <authorList>
            <person name="Carro L."/>
            <person name="Veyisoglu A."/>
            <person name="Guven K."/>
            <person name="Schumann P."/>
            <person name="Klenk H.-P."/>
            <person name="Sahin N."/>
        </authorList>
    </citation>
    <scope>NUCLEOTIDE SEQUENCE [LARGE SCALE GENOMIC DNA]</scope>
    <source>
        <strain evidence="2 3">S1510</strain>
    </source>
</reference>
<dbReference type="RefSeq" id="WP_196199842.1">
    <property type="nucleotide sequence ID" value="NZ_JADPUN010000060.1"/>
</dbReference>
<protein>
    <submittedName>
        <fullName evidence="2">Uncharacterized protein</fullName>
    </submittedName>
</protein>
<organism evidence="2 3">
    <name type="scientific">Plantactinospora alkalitolerans</name>
    <dbReference type="NCBI Taxonomy" id="2789879"/>
    <lineage>
        <taxon>Bacteria</taxon>
        <taxon>Bacillati</taxon>
        <taxon>Actinomycetota</taxon>
        <taxon>Actinomycetes</taxon>
        <taxon>Micromonosporales</taxon>
        <taxon>Micromonosporaceae</taxon>
        <taxon>Plantactinospora</taxon>
    </lineage>
</organism>
<feature type="transmembrane region" description="Helical" evidence="1">
    <location>
        <begin position="63"/>
        <end position="85"/>
    </location>
</feature>
<accession>A0ABS0GQC4</accession>
<evidence type="ECO:0000256" key="1">
    <source>
        <dbReference type="SAM" id="Phobius"/>
    </source>
</evidence>
<keyword evidence="1" id="KW-0472">Membrane</keyword>
<dbReference type="EMBL" id="JADPUN010000060">
    <property type="protein sequence ID" value="MBF9128183.1"/>
    <property type="molecule type" value="Genomic_DNA"/>
</dbReference>
<name>A0ABS0GQC4_9ACTN</name>
<keyword evidence="3" id="KW-1185">Reference proteome</keyword>
<gene>
    <name evidence="2" type="ORF">I0C86_04125</name>
</gene>
<evidence type="ECO:0000313" key="3">
    <source>
        <dbReference type="Proteomes" id="UP000638560"/>
    </source>
</evidence>
<dbReference type="Proteomes" id="UP000638560">
    <property type="component" value="Unassembled WGS sequence"/>
</dbReference>